<dbReference type="Pfam" id="PF19277">
    <property type="entry name" value="GPAT_C"/>
    <property type="match status" value="2"/>
</dbReference>
<dbReference type="GO" id="GO:0008654">
    <property type="term" value="P:phospholipid biosynthetic process"/>
    <property type="evidence" value="ECO:0007669"/>
    <property type="project" value="TreeGrafter"/>
</dbReference>
<proteinExistence type="inferred from homology"/>
<dbReference type="PANTHER" id="PTHR12563">
    <property type="entry name" value="GLYCEROL-3-PHOSPHATE ACYLTRANSFERASE"/>
    <property type="match status" value="1"/>
</dbReference>
<keyword evidence="4" id="KW-0472">Membrane</keyword>
<dbReference type="SMART" id="SM00563">
    <property type="entry name" value="PlsC"/>
    <property type="match status" value="1"/>
</dbReference>
<dbReference type="InterPro" id="IPR045520">
    <property type="entry name" value="GPAT/DHAPAT_C"/>
</dbReference>
<dbReference type="AlphaFoldDB" id="A0A0A9YYS2"/>
<dbReference type="GO" id="GO:0016287">
    <property type="term" value="F:glycerone-phosphate O-acyltransferase activity"/>
    <property type="evidence" value="ECO:0007669"/>
    <property type="project" value="TreeGrafter"/>
</dbReference>
<dbReference type="CDD" id="cd07993">
    <property type="entry name" value="LPLAT_DHAPAT-like"/>
    <property type="match status" value="1"/>
</dbReference>
<dbReference type="GO" id="GO:0006631">
    <property type="term" value="P:fatty acid metabolic process"/>
    <property type="evidence" value="ECO:0007669"/>
    <property type="project" value="TreeGrafter"/>
</dbReference>
<name>A0A0A9YYS2_LYGHE</name>
<comment type="similarity">
    <text evidence="2">Belongs to the GPAT/DAPAT family.</text>
</comment>
<dbReference type="InterPro" id="IPR041728">
    <property type="entry name" value="GPAT/DHAPAT_LPLAT"/>
</dbReference>
<dbReference type="GO" id="GO:0012505">
    <property type="term" value="C:endomembrane system"/>
    <property type="evidence" value="ECO:0007669"/>
    <property type="project" value="UniProtKB-SubCell"/>
</dbReference>
<evidence type="ECO:0000256" key="1">
    <source>
        <dbReference type="ARBA" id="ARBA00004184"/>
    </source>
</evidence>
<dbReference type="GO" id="GO:0004366">
    <property type="term" value="F:glycerol-3-phosphate O-acyltransferase activity"/>
    <property type="evidence" value="ECO:0007669"/>
    <property type="project" value="TreeGrafter"/>
</dbReference>
<dbReference type="GO" id="GO:0005778">
    <property type="term" value="C:peroxisomal membrane"/>
    <property type="evidence" value="ECO:0007669"/>
    <property type="project" value="TreeGrafter"/>
</dbReference>
<dbReference type="InterPro" id="IPR002123">
    <property type="entry name" value="Plipid/glycerol_acylTrfase"/>
</dbReference>
<evidence type="ECO:0000259" key="6">
    <source>
        <dbReference type="SMART" id="SM00563"/>
    </source>
</evidence>
<dbReference type="GO" id="GO:0031966">
    <property type="term" value="C:mitochondrial membrane"/>
    <property type="evidence" value="ECO:0007669"/>
    <property type="project" value="TreeGrafter"/>
</dbReference>
<keyword evidence="5 7" id="KW-0012">Acyltransferase</keyword>
<evidence type="ECO:0000256" key="5">
    <source>
        <dbReference type="ARBA" id="ARBA00023315"/>
    </source>
</evidence>
<reference evidence="8" key="3">
    <citation type="submission" date="2014-09" db="EMBL/GenBank/DDBJ databases">
        <authorList>
            <person name="Magalhaes I.L.F."/>
            <person name="Oliveira U."/>
            <person name="Santos F.R."/>
            <person name="Vidigal T.H.D.A."/>
            <person name="Brescovit A.D."/>
            <person name="Santos A.J."/>
        </authorList>
    </citation>
    <scope>NUCLEOTIDE SEQUENCE</scope>
</reference>
<gene>
    <name evidence="7" type="primary">Gnpat</name>
    <name evidence="7" type="ORF">CM83_25453</name>
</gene>
<protein>
    <submittedName>
        <fullName evidence="7">Dihydroxyacetone phosphate acyltransferase</fullName>
    </submittedName>
</protein>
<dbReference type="GO" id="GO:0019432">
    <property type="term" value="P:triglyceride biosynthetic process"/>
    <property type="evidence" value="ECO:0007669"/>
    <property type="project" value="TreeGrafter"/>
</dbReference>
<dbReference type="Pfam" id="PF01553">
    <property type="entry name" value="Acyltransferase"/>
    <property type="match status" value="1"/>
</dbReference>
<accession>A0A0A9YYS2</accession>
<evidence type="ECO:0000256" key="4">
    <source>
        <dbReference type="ARBA" id="ARBA00023136"/>
    </source>
</evidence>
<evidence type="ECO:0000313" key="8">
    <source>
        <dbReference type="EMBL" id="JAG60841.1"/>
    </source>
</evidence>
<feature type="domain" description="Phospholipid/glycerol acyltransferase" evidence="6">
    <location>
        <begin position="36"/>
        <end position="165"/>
    </location>
</feature>
<dbReference type="SUPFAM" id="SSF69593">
    <property type="entry name" value="Glycerol-3-phosphate (1)-acyltransferase"/>
    <property type="match status" value="1"/>
</dbReference>
<dbReference type="InterPro" id="IPR022284">
    <property type="entry name" value="GPAT/DHAPAT"/>
</dbReference>
<dbReference type="EMBL" id="GBHO01005477">
    <property type="protein sequence ID" value="JAG38127.1"/>
    <property type="molecule type" value="Transcribed_RNA"/>
</dbReference>
<evidence type="ECO:0000256" key="3">
    <source>
        <dbReference type="ARBA" id="ARBA00022679"/>
    </source>
</evidence>
<reference evidence="7" key="1">
    <citation type="journal article" date="2014" name="PLoS ONE">
        <title>Transcriptome-Based Identification of ABC Transporters in the Western Tarnished Plant Bug Lygus hesperus.</title>
        <authorList>
            <person name="Hull J.J."/>
            <person name="Chaney K."/>
            <person name="Geib S.M."/>
            <person name="Fabrick J.A."/>
            <person name="Brent C.S."/>
            <person name="Walsh D."/>
            <person name="Lavine L.C."/>
        </authorList>
    </citation>
    <scope>NUCLEOTIDE SEQUENCE</scope>
</reference>
<dbReference type="PANTHER" id="PTHR12563:SF17">
    <property type="entry name" value="DIHYDROXYACETONE PHOSPHATE ACYLTRANSFERASE"/>
    <property type="match status" value="1"/>
</dbReference>
<dbReference type="EMBL" id="GBRD01004980">
    <property type="protein sequence ID" value="JAG60841.1"/>
    <property type="molecule type" value="Transcribed_RNA"/>
</dbReference>
<organism evidence="7">
    <name type="scientific">Lygus hesperus</name>
    <name type="common">Western plant bug</name>
    <dbReference type="NCBI Taxonomy" id="30085"/>
    <lineage>
        <taxon>Eukaryota</taxon>
        <taxon>Metazoa</taxon>
        <taxon>Ecdysozoa</taxon>
        <taxon>Arthropoda</taxon>
        <taxon>Hexapoda</taxon>
        <taxon>Insecta</taxon>
        <taxon>Pterygota</taxon>
        <taxon>Neoptera</taxon>
        <taxon>Paraneoptera</taxon>
        <taxon>Hemiptera</taxon>
        <taxon>Heteroptera</taxon>
        <taxon>Panheteroptera</taxon>
        <taxon>Cimicomorpha</taxon>
        <taxon>Miridae</taxon>
        <taxon>Mirini</taxon>
        <taxon>Lygus</taxon>
    </lineage>
</organism>
<evidence type="ECO:0000256" key="2">
    <source>
        <dbReference type="ARBA" id="ARBA00007937"/>
    </source>
</evidence>
<dbReference type="GO" id="GO:0008611">
    <property type="term" value="P:ether lipid biosynthetic process"/>
    <property type="evidence" value="ECO:0007669"/>
    <property type="project" value="TreeGrafter"/>
</dbReference>
<evidence type="ECO:0000313" key="7">
    <source>
        <dbReference type="EMBL" id="JAG38127.1"/>
    </source>
</evidence>
<reference evidence="7" key="2">
    <citation type="submission" date="2014-07" db="EMBL/GenBank/DDBJ databases">
        <authorList>
            <person name="Hull J."/>
        </authorList>
    </citation>
    <scope>NUCLEOTIDE SEQUENCE</scope>
</reference>
<comment type="subcellular location">
    <subcellularLocation>
        <location evidence="1">Endomembrane system</location>
        <topology evidence="1">Peripheral membrane protein</topology>
    </subcellularLocation>
</comment>
<sequence length="564" mass="63292">MACSNRGKIINKTLDGIYVNEASLIKLKASMGDSPYVLVPTHRSYGDFILMAFICFVYEIEIPCVAAGLDFLSMWVMGEVLRKTKAFFMRRTFQGDKLYKLIFGQYISSLVSQGDSPIEFFIEGTRSRTGKSLKPKYGFLSMILKPFLAGEVPDIKLVPVSISYDRFLEEWLFARELLGTPKPKESTKGLFKVFSILNQNYGNVYFNFGEPISIHDWISREVDCPLSRPISQDVKNIASLILQNHSKLQVLGAFHLVMVILYDNLVTHNLCEMPIGLATNRFKVLLSAMRALSLNVLLTKGDMLKEIHYACTINPELMVVGGEKLKFLGKCEQVVQAVPSSRKSETIETGKGLDPNKVVLLVVYTNPVAMVLFPPALLLVIIATNGLAMIDEFNFLCELFENEFPIGICDKENNVKTSEKFLLEMDCVCLCPDGVKYALSSNYQLINILNSIIHPYLLGYLLISQYLVQVTDFTVQKKLLADCQNHLKMKSQSDSNALSPIYSSKSFVTHCLSALAQIGCLHKQTSCDVPDAYSINHDRLFYTISLLDSISILTRTECALKNKL</sequence>
<keyword evidence="3 7" id="KW-0808">Transferase</keyword>